<comment type="caution">
    <text evidence="3">The sequence shown here is derived from an EMBL/GenBank/DDBJ whole genome shotgun (WGS) entry which is preliminary data.</text>
</comment>
<gene>
    <name evidence="3" type="ORF">ACFPT7_04015</name>
</gene>
<evidence type="ECO:0000313" key="3">
    <source>
        <dbReference type="EMBL" id="MFC5861446.1"/>
    </source>
</evidence>
<dbReference type="SUPFAM" id="SSF143120">
    <property type="entry name" value="YefM-like"/>
    <property type="match status" value="1"/>
</dbReference>
<name>A0ABW1EAT7_9BACT</name>
<keyword evidence="4" id="KW-1185">Reference proteome</keyword>
<comment type="function">
    <text evidence="2">Antitoxin component of a type II toxin-antitoxin (TA) system.</text>
</comment>
<dbReference type="Pfam" id="PF02604">
    <property type="entry name" value="PhdYeFM_antitox"/>
    <property type="match status" value="1"/>
</dbReference>
<dbReference type="RefSeq" id="WP_263333675.1">
    <property type="nucleotide sequence ID" value="NZ_JAGSYH010000002.1"/>
</dbReference>
<protein>
    <recommendedName>
        <fullName evidence="2">Antitoxin</fullName>
    </recommendedName>
</protein>
<dbReference type="InterPro" id="IPR036165">
    <property type="entry name" value="YefM-like_sf"/>
</dbReference>
<comment type="similarity">
    <text evidence="1 2">Belongs to the phD/YefM antitoxin family.</text>
</comment>
<proteinExistence type="inferred from homology"/>
<sequence>MANLLYVEFMRSVNIGELKNQLSAYLQYVRNGEEVVVRDRKKAIARILPIDHDTIADDDAELVASGAMTLPQEQIDWDAFFSIPTETVPGDAAVQALIEGRGDR</sequence>
<evidence type="ECO:0000313" key="4">
    <source>
        <dbReference type="Proteomes" id="UP001596091"/>
    </source>
</evidence>
<organism evidence="3 4">
    <name type="scientific">Acidicapsa dinghuensis</name>
    <dbReference type="NCBI Taxonomy" id="2218256"/>
    <lineage>
        <taxon>Bacteria</taxon>
        <taxon>Pseudomonadati</taxon>
        <taxon>Acidobacteriota</taxon>
        <taxon>Terriglobia</taxon>
        <taxon>Terriglobales</taxon>
        <taxon>Acidobacteriaceae</taxon>
        <taxon>Acidicapsa</taxon>
    </lineage>
</organism>
<dbReference type="InterPro" id="IPR006442">
    <property type="entry name" value="Antitoxin_Phd/YefM"/>
</dbReference>
<evidence type="ECO:0000256" key="1">
    <source>
        <dbReference type="ARBA" id="ARBA00009981"/>
    </source>
</evidence>
<dbReference type="Proteomes" id="UP001596091">
    <property type="component" value="Unassembled WGS sequence"/>
</dbReference>
<dbReference type="EMBL" id="JBHSPH010000001">
    <property type="protein sequence ID" value="MFC5861446.1"/>
    <property type="molecule type" value="Genomic_DNA"/>
</dbReference>
<accession>A0ABW1EAT7</accession>
<reference evidence="4" key="1">
    <citation type="journal article" date="2019" name="Int. J. Syst. Evol. Microbiol.">
        <title>The Global Catalogue of Microorganisms (GCM) 10K type strain sequencing project: providing services to taxonomists for standard genome sequencing and annotation.</title>
        <authorList>
            <consortium name="The Broad Institute Genomics Platform"/>
            <consortium name="The Broad Institute Genome Sequencing Center for Infectious Disease"/>
            <person name="Wu L."/>
            <person name="Ma J."/>
        </authorList>
    </citation>
    <scope>NUCLEOTIDE SEQUENCE [LARGE SCALE GENOMIC DNA]</scope>
    <source>
        <strain evidence="4">JCM 4087</strain>
    </source>
</reference>
<evidence type="ECO:0000256" key="2">
    <source>
        <dbReference type="RuleBase" id="RU362080"/>
    </source>
</evidence>
<dbReference type="Gene3D" id="3.40.1620.10">
    <property type="entry name" value="YefM-like domain"/>
    <property type="match status" value="1"/>
</dbReference>